<dbReference type="EMBL" id="JAJSOF020000039">
    <property type="protein sequence ID" value="KAJ4426846.1"/>
    <property type="molecule type" value="Genomic_DNA"/>
</dbReference>
<name>A0ABQ8RZC5_PERAM</name>
<comment type="caution">
    <text evidence="1">The sequence shown here is derived from an EMBL/GenBank/DDBJ whole genome shotgun (WGS) entry which is preliminary data.</text>
</comment>
<organism evidence="1 2">
    <name type="scientific">Periplaneta americana</name>
    <name type="common">American cockroach</name>
    <name type="synonym">Blatta americana</name>
    <dbReference type="NCBI Taxonomy" id="6978"/>
    <lineage>
        <taxon>Eukaryota</taxon>
        <taxon>Metazoa</taxon>
        <taxon>Ecdysozoa</taxon>
        <taxon>Arthropoda</taxon>
        <taxon>Hexapoda</taxon>
        <taxon>Insecta</taxon>
        <taxon>Pterygota</taxon>
        <taxon>Neoptera</taxon>
        <taxon>Polyneoptera</taxon>
        <taxon>Dictyoptera</taxon>
        <taxon>Blattodea</taxon>
        <taxon>Blattoidea</taxon>
        <taxon>Blattidae</taxon>
        <taxon>Blattinae</taxon>
        <taxon>Periplaneta</taxon>
    </lineage>
</organism>
<accession>A0ABQ8RZC5</accession>
<keyword evidence="2" id="KW-1185">Reference proteome</keyword>
<sequence>MNSQRVITYKKNLDKLEISETSTYFGDPVQVEVLKNKSCHQMMLNSTVLPKKSAVSKEKKNDVAALLKYFEITDDARDFYKDVLESNWGGGY</sequence>
<gene>
    <name evidence="1" type="ORF">ANN_26645</name>
</gene>
<dbReference type="Proteomes" id="UP001148838">
    <property type="component" value="Unassembled WGS sequence"/>
</dbReference>
<evidence type="ECO:0000313" key="2">
    <source>
        <dbReference type="Proteomes" id="UP001148838"/>
    </source>
</evidence>
<reference evidence="1 2" key="1">
    <citation type="journal article" date="2022" name="Allergy">
        <title>Genome assembly and annotation of Periplaneta americana reveal a comprehensive cockroach allergen profile.</title>
        <authorList>
            <person name="Wang L."/>
            <person name="Xiong Q."/>
            <person name="Saelim N."/>
            <person name="Wang L."/>
            <person name="Nong W."/>
            <person name="Wan A.T."/>
            <person name="Shi M."/>
            <person name="Liu X."/>
            <person name="Cao Q."/>
            <person name="Hui J.H.L."/>
            <person name="Sookrung N."/>
            <person name="Leung T.F."/>
            <person name="Tungtrongchitr A."/>
            <person name="Tsui S.K.W."/>
        </authorList>
    </citation>
    <scope>NUCLEOTIDE SEQUENCE [LARGE SCALE GENOMIC DNA]</scope>
    <source>
        <strain evidence="1">PWHHKU_190912</strain>
    </source>
</reference>
<proteinExistence type="predicted"/>
<protein>
    <submittedName>
        <fullName evidence="1">Uncharacterized protein</fullName>
    </submittedName>
</protein>
<evidence type="ECO:0000313" key="1">
    <source>
        <dbReference type="EMBL" id="KAJ4426846.1"/>
    </source>
</evidence>